<dbReference type="Proteomes" id="UP001370758">
    <property type="component" value="Unassembled WGS sequence"/>
</dbReference>
<reference evidence="2 3" key="1">
    <citation type="submission" date="2023-08" db="EMBL/GenBank/DDBJ databases">
        <authorList>
            <person name="Palmer J.M."/>
        </authorList>
    </citation>
    <scope>NUCLEOTIDE SEQUENCE [LARGE SCALE GENOMIC DNA]</scope>
    <source>
        <strain evidence="2 3">TWF481</strain>
    </source>
</reference>
<feature type="region of interest" description="Disordered" evidence="1">
    <location>
        <begin position="139"/>
        <end position="168"/>
    </location>
</feature>
<comment type="caution">
    <text evidence="2">The sequence shown here is derived from an EMBL/GenBank/DDBJ whole genome shotgun (WGS) entry which is preliminary data.</text>
</comment>
<dbReference type="AlphaFoldDB" id="A0AAV9WHB7"/>
<sequence>MLMQNVSQRFDFMAAPSASYSRLPRIRNFSAQSHPEGRPIETIGSPVEASKLREGKLGSILWDTSLVSEILDGREPYPWIRRVLKNSPSVICAYTLIEYGSIIWAGKEFQLQDIIGRLEEVGIALSTVPGLYLQQRLDAEGSNNAEQKSREFESPEKSPSETRRGESG</sequence>
<proteinExistence type="predicted"/>
<dbReference type="EMBL" id="JAVHJL010000003">
    <property type="protein sequence ID" value="KAK6507831.1"/>
    <property type="molecule type" value="Genomic_DNA"/>
</dbReference>
<protein>
    <recommendedName>
        <fullName evidence="4">PIN domain-containing protein</fullName>
    </recommendedName>
</protein>
<accession>A0AAV9WHB7</accession>
<evidence type="ECO:0000313" key="3">
    <source>
        <dbReference type="Proteomes" id="UP001370758"/>
    </source>
</evidence>
<organism evidence="2 3">
    <name type="scientific">Arthrobotrys musiformis</name>
    <dbReference type="NCBI Taxonomy" id="47236"/>
    <lineage>
        <taxon>Eukaryota</taxon>
        <taxon>Fungi</taxon>
        <taxon>Dikarya</taxon>
        <taxon>Ascomycota</taxon>
        <taxon>Pezizomycotina</taxon>
        <taxon>Orbiliomycetes</taxon>
        <taxon>Orbiliales</taxon>
        <taxon>Orbiliaceae</taxon>
        <taxon>Arthrobotrys</taxon>
    </lineage>
</organism>
<gene>
    <name evidence="2" type="ORF">TWF481_006252</name>
</gene>
<feature type="compositionally biased region" description="Basic and acidic residues" evidence="1">
    <location>
        <begin position="147"/>
        <end position="168"/>
    </location>
</feature>
<evidence type="ECO:0000256" key="1">
    <source>
        <dbReference type="SAM" id="MobiDB-lite"/>
    </source>
</evidence>
<keyword evidence="3" id="KW-1185">Reference proteome</keyword>
<name>A0AAV9WHB7_9PEZI</name>
<evidence type="ECO:0008006" key="4">
    <source>
        <dbReference type="Google" id="ProtNLM"/>
    </source>
</evidence>
<evidence type="ECO:0000313" key="2">
    <source>
        <dbReference type="EMBL" id="KAK6507831.1"/>
    </source>
</evidence>